<accession>A0A4X2LT00</accession>
<reference evidence="18" key="1">
    <citation type="submission" date="2018-12" db="EMBL/GenBank/DDBJ databases">
        <authorList>
            <person name="Yazar S."/>
        </authorList>
    </citation>
    <scope>NUCLEOTIDE SEQUENCE [LARGE SCALE GENOMIC DNA]</scope>
</reference>
<feature type="transmembrane region" description="Helical" evidence="11">
    <location>
        <begin position="1129"/>
        <end position="1152"/>
    </location>
</feature>
<evidence type="ECO:0000256" key="11">
    <source>
        <dbReference type="SAM" id="Phobius"/>
    </source>
</evidence>
<feature type="transmembrane region" description="Helical" evidence="11">
    <location>
        <begin position="1525"/>
        <end position="1544"/>
    </location>
</feature>
<dbReference type="InterPro" id="IPR056770">
    <property type="entry name" value="Piezo_THU9_anchor"/>
</dbReference>
<keyword evidence="3" id="KW-0813">Transport</keyword>
<feature type="transmembrane region" description="Helical" evidence="11">
    <location>
        <begin position="1500"/>
        <end position="1519"/>
    </location>
</feature>
<evidence type="ECO:0000256" key="6">
    <source>
        <dbReference type="ARBA" id="ARBA00022989"/>
    </source>
</evidence>
<dbReference type="Ensembl" id="ENSVURT00010030988.1">
    <property type="protein sequence ID" value="ENSVURP00010027208.1"/>
    <property type="gene ID" value="ENSVURG00010020822.1"/>
</dbReference>
<dbReference type="Pfam" id="PF23188">
    <property type="entry name" value="THU_Piezo1"/>
    <property type="match status" value="1"/>
</dbReference>
<proteinExistence type="inferred from homology"/>
<feature type="transmembrane region" description="Helical" evidence="11">
    <location>
        <begin position="830"/>
        <end position="852"/>
    </location>
</feature>
<evidence type="ECO:0000256" key="3">
    <source>
        <dbReference type="ARBA" id="ARBA00022448"/>
    </source>
</evidence>
<dbReference type="InterPro" id="IPR056768">
    <property type="entry name" value="THU_Piezo"/>
</dbReference>
<feature type="domain" description="Piezo transmembrane helical unit" evidence="14">
    <location>
        <begin position="1506"/>
        <end position="1629"/>
    </location>
</feature>
<feature type="domain" description="Piezo TM25-28" evidence="13">
    <location>
        <begin position="1224"/>
        <end position="1279"/>
    </location>
</feature>
<feature type="transmembrane region" description="Helical" evidence="11">
    <location>
        <begin position="2256"/>
        <end position="2279"/>
    </location>
</feature>
<gene>
    <name evidence="17" type="primary">PIEZO1</name>
</gene>
<feature type="transmembrane region" description="Helical" evidence="11">
    <location>
        <begin position="456"/>
        <end position="475"/>
    </location>
</feature>
<evidence type="ECO:0000256" key="10">
    <source>
        <dbReference type="SAM" id="MobiDB-lite"/>
    </source>
</evidence>
<dbReference type="InterPro" id="IPR027272">
    <property type="entry name" value="Piezo"/>
</dbReference>
<feature type="transmembrane region" description="Helical" evidence="11">
    <location>
        <begin position="649"/>
        <end position="669"/>
    </location>
</feature>
<keyword evidence="7" id="KW-0406">Ion transport</keyword>
<keyword evidence="5 11" id="KW-0812">Transmembrane</keyword>
<feature type="transmembrane region" description="Helical" evidence="11">
    <location>
        <begin position="1857"/>
        <end position="1878"/>
    </location>
</feature>
<protein>
    <submittedName>
        <fullName evidence="17">Piezo type mechanosensitive ion channel component 1 (Er blood group)</fullName>
    </submittedName>
</protein>
<evidence type="ECO:0000256" key="4">
    <source>
        <dbReference type="ARBA" id="ARBA00022475"/>
    </source>
</evidence>
<feature type="transmembrane region" description="Helical" evidence="11">
    <location>
        <begin position="1551"/>
        <end position="1569"/>
    </location>
</feature>
<feature type="transmembrane region" description="Helical" evidence="11">
    <location>
        <begin position="675"/>
        <end position="692"/>
    </location>
</feature>
<dbReference type="PANTHER" id="PTHR47049">
    <property type="entry name" value="PIEZO-TYPE MECHANOSENSITIVE ION CHANNEL HOMOLOG"/>
    <property type="match status" value="1"/>
</dbReference>
<evidence type="ECO:0000313" key="17">
    <source>
        <dbReference type="Ensembl" id="ENSVURP00010027208.1"/>
    </source>
</evidence>
<dbReference type="Proteomes" id="UP000314987">
    <property type="component" value="Unassembled WGS sequence"/>
</dbReference>
<keyword evidence="4" id="KW-1003">Cell membrane</keyword>
<keyword evidence="9" id="KW-0407">Ion channel</keyword>
<feature type="domain" description="Piezo non-specific cation channel cap" evidence="12">
    <location>
        <begin position="2059"/>
        <end position="2343"/>
    </location>
</feature>
<feature type="transmembrane region" description="Helical" evidence="11">
    <location>
        <begin position="100"/>
        <end position="119"/>
    </location>
</feature>
<dbReference type="PANTHER" id="PTHR47049:SF5">
    <property type="entry name" value="PIEZO-TYPE MECHANOSENSITIVE ION CHANNEL COMPONENT"/>
    <property type="match status" value="1"/>
</dbReference>
<dbReference type="InterPro" id="IPR056769">
    <property type="entry name" value="Piezo_TM1-24"/>
</dbReference>
<keyword evidence="6 11" id="KW-1133">Transmembrane helix</keyword>
<dbReference type="Pfam" id="PF15917">
    <property type="entry name" value="Piezo_TM25-28"/>
    <property type="match status" value="2"/>
</dbReference>
<evidence type="ECO:0000256" key="2">
    <source>
        <dbReference type="ARBA" id="ARBA00007821"/>
    </source>
</evidence>
<feature type="transmembrane region" description="Helical" evidence="11">
    <location>
        <begin position="534"/>
        <end position="555"/>
    </location>
</feature>
<feature type="transmembrane region" description="Helical" evidence="11">
    <location>
        <begin position="1829"/>
        <end position="1848"/>
    </location>
</feature>
<feature type="region of interest" description="Disordered" evidence="10">
    <location>
        <begin position="1203"/>
        <end position="1228"/>
    </location>
</feature>
<feature type="region of interest" description="Disordered" evidence="10">
    <location>
        <begin position="1277"/>
        <end position="1307"/>
    </location>
</feature>
<feature type="transmembrane region" description="Helical" evidence="11">
    <location>
        <begin position="315"/>
        <end position="337"/>
    </location>
</feature>
<sequence length="2345" mass="270352">MVAEPQEQGNDERETNANHQGWPQGISEEASNQESSLAVKLKVTVHWLLKAMGNMLAIVLLALAGITLPSAFSSIYYLLFLGLCTWWACHFPISHLGFNALCVMVGCFSGGHLLCLYCYQTSFIQTLLPPAGIWARVFGLKDIISLPNCTNPNALVLNTSHDWPVYVNPGVLLLLYYTVALLLTLRRLDPSDQKEDVEREQEVELMEVGQAPKGRGRAVEETKNMLPETPTDSTENCTIHVLNSQTPTQHRPGSHHAEPRETSPLHALGHVIMNQSYVCALIAMMVWSITYHSWLTFVLLLWACLIWIVRSRHHFAMLCSPFILLYGLALCSLQYVWAMDLEPELPKKIGFMSLHQLGLEHTRYPCLHLGAMLLCTLTFWLLLRQFVKEKLLKKKQPPATLQEVTVSEFGEHTRTRVLLKKMGQLVTDFYAKYWIYVCAGMFIVVSFAGRLVVYKIVYMFLFLLCLTLFQVYYSLWRKLLKVFWWLVVAYTMLVLIAVYTFQFQDFPMYWRNLTGFTDEQLQDLGLEQFSVSKLFYSILIPGFFLLACILQLHYFHRPFMRLTDLEHIPPPSSRHRLWTQREEEDSRALLQEEEGGPGEKPDGVGPGPGPGSDNTDSDCEDLPNKWGLVAERLMVLAGRFSDMLTQVQVFVRRLLELHIFKLVALYTVWVALKEVSIMNFLLVALWVFALPYPRFRHMASCLSTVWTCIIIVCKMLYQLKIVNPQKYSSNCTEPLLNNTNLQKSEINNSILYQRPVDPANWFGIRKDVSNLGYIQNHLLILLLLVFEAIVYRRQEYYRKQYQVALPPAQIICPEGTRHHLDQGLLSCAKYFINFFFYKFGLEICFLMTVNVIGQRMNFMVILHGCWLVVILTRRRREAIARLWPNYCLFLAFFLLYQYLLCVGIPPALCIDYPWRWSNAIPMNSELIKWLYLPDFFMRPNSTNLISDFLLLLTASQQWLVFVAEQTEEWQHTAGLNRDYLEPLSGEPNPVPNFINCRSYLDMLKVAVFRYLFWLVLVVVFITGATRISIFGLGYLLACFYLLLFGTSLLQKSTKAQLVLWDCLILYNVAVIISKNMLSLLSCVFVQQMQNNFCWVIQIFSLVCTVKGYYDPKDMSKDQDCLLPVEEAGIIWDSICFFFLLLQRRIFLSYYFLHVMVDLKATALQASRGFALYKASILKSINFHRQAEEKSLAQLKRQMERIRAKQEKHRLGRTSDERPTDPDQDPVIHSGDYYLFESDSEEEEEAVSEDPRPSSQSAFQLAYQAWVTNPETVLRRRQQEQQLQEAGGAPSTKQLEESELSGSQEEVPGRNNVMQRLLNILHFLWVLGQAGVDGLTQWLNTFTRHHATISTVLRAERYILTQELLKGGDIQPGVLDGLYRKEDEEELELQSPFSRDFQSSMASSGRGAEQILSSATEYTGATSPLTTGYNTQSNSEELLGALDTSEDGDSTQGSQELLEHPHTWKRTASELLLHRRFEFEELEASEHFYEGQGRILRLLQALYLFVVAHSELVCYFIIILNNMVTASIASLVLPVLVFLWAMLSIPRPSKRFWMTAIIFTEVMVVIKYLFQFGFFPWNSSSVLRRYENKPYFAPRILGLEKTDSYIKYDLVQLLALFFHRSLLLCYGLWDHEEDTFTKEQDQNEDHMKQALEEEAGPELVTQDEAGRGLQDQPEARDGVQVEDEIQVEDESQAGAPAQAEGAKDTRRLGLRFRRKKKTIEAAGSAAIEEEEKPKERKEKRMSCPQKMKAMELRIRSFFKTMVQNIYQPIRHFFWDILHTQYRAATDVYALMFLADVVDFIIIVFGFWAFGKHSAATDITSSLSDDQVPEAFLVMLLIQFATMVIDRALYLRKTVLGKLIFQVILVFGIHLWMFFILPAVTERMFSQNAVAQLWYFVKCIYFALSAYQIRCGYPTRILGNFLTKKYNHLNLFLFQGFRLVPFLVELRAVMDWVWTDTTLSLSNWMCVEDIYANIFIIKCSRETEKKYPQPKGQKKKKIVKYGMGGLIILFLIAIIWFPLLFMSLVRSVVGVVNHPIDVTVTLKLGGYEPLFTMSAQQQSIVPFTPDTYEKLTRKFDPFPLAMQFISQYSYEDIVTAQIEGSSGALWRISPPSREQMKKELYNGTSDITLRFTWNFQRDLAKGGTVEYTNDKHTMDLTPNSTERRQLASLLEGTTNQAVVIPNLFPKYIRAPNGPEANPVKQLQPEEEKDYLGVNLSLQRNGVKDRSLEWWVITIQDCQPDCNILPMVIFSDKVSPPSLGFLAGYGIMGLYVSIVLVIGKFVRGFFSEISHSIMFEELPCVDRILKLCQDIFLVRETRELELEEELYAKLIFLYRSPETMIKWTREKD</sequence>
<evidence type="ECO:0000259" key="12">
    <source>
        <dbReference type="Pfam" id="PF12166"/>
    </source>
</evidence>
<keyword evidence="8 11" id="KW-0472">Membrane</keyword>
<evidence type="ECO:0000256" key="1">
    <source>
        <dbReference type="ARBA" id="ARBA00004651"/>
    </source>
</evidence>
<dbReference type="Pfam" id="PF24871">
    <property type="entry name" value="Piezo_TM1-24"/>
    <property type="match status" value="1"/>
</dbReference>
<evidence type="ECO:0000256" key="9">
    <source>
        <dbReference type="ARBA" id="ARBA00023303"/>
    </source>
</evidence>
<feature type="transmembrane region" description="Helical" evidence="11">
    <location>
        <begin position="482"/>
        <end position="501"/>
    </location>
</feature>
<dbReference type="InterPro" id="IPR031334">
    <property type="entry name" value="Piezo_cap_dom"/>
</dbReference>
<reference evidence="17" key="2">
    <citation type="submission" date="2025-08" db="UniProtKB">
        <authorList>
            <consortium name="Ensembl"/>
        </authorList>
    </citation>
    <scope>IDENTIFICATION</scope>
</reference>
<feature type="region of interest" description="Disordered" evidence="10">
    <location>
        <begin position="1721"/>
        <end position="1742"/>
    </location>
</feature>
<feature type="transmembrane region" description="Helical" evidence="11">
    <location>
        <begin position="773"/>
        <end position="791"/>
    </location>
</feature>
<dbReference type="InterPro" id="IPR031805">
    <property type="entry name" value="Piezo_TM25-28"/>
</dbReference>
<feature type="region of interest" description="Disordered" evidence="10">
    <location>
        <begin position="588"/>
        <end position="618"/>
    </location>
</feature>
<comment type="similarity">
    <text evidence="2">Belongs to the PIEZO (TC 1.A.75) family.</text>
</comment>
<feature type="transmembrane region" description="Helical" evidence="11">
    <location>
        <begin position="362"/>
        <end position="383"/>
    </location>
</feature>
<feature type="domain" description="Piezo THU9 and anchor" evidence="16">
    <location>
        <begin position="1784"/>
        <end position="2021"/>
    </location>
</feature>
<comment type="subcellular location">
    <subcellularLocation>
        <location evidence="1">Cell membrane</location>
        <topology evidence="1">Multi-pass membrane protein</topology>
    </subcellularLocation>
</comment>
<feature type="domain" description="Piezo TM1-24" evidence="15">
    <location>
        <begin position="4"/>
        <end position="561"/>
    </location>
</feature>
<feature type="transmembrane region" description="Helical" evidence="11">
    <location>
        <begin position="886"/>
        <end position="908"/>
    </location>
</feature>
<evidence type="ECO:0000256" key="5">
    <source>
        <dbReference type="ARBA" id="ARBA00022692"/>
    </source>
</evidence>
<evidence type="ECO:0000256" key="8">
    <source>
        <dbReference type="ARBA" id="ARBA00023136"/>
    </source>
</evidence>
<feature type="transmembrane region" description="Helical" evidence="11">
    <location>
        <begin position="1063"/>
        <end position="1085"/>
    </location>
</feature>
<feature type="transmembrane region" description="Helical" evidence="11">
    <location>
        <begin position="858"/>
        <end position="874"/>
    </location>
</feature>
<feature type="transmembrane region" description="Helical" evidence="11">
    <location>
        <begin position="1890"/>
        <end position="1907"/>
    </location>
</feature>
<organism evidence="17 18">
    <name type="scientific">Vombatus ursinus</name>
    <name type="common">Common wombat</name>
    <dbReference type="NCBI Taxonomy" id="29139"/>
    <lineage>
        <taxon>Eukaryota</taxon>
        <taxon>Metazoa</taxon>
        <taxon>Chordata</taxon>
        <taxon>Craniata</taxon>
        <taxon>Vertebrata</taxon>
        <taxon>Euteleostomi</taxon>
        <taxon>Mammalia</taxon>
        <taxon>Metatheria</taxon>
        <taxon>Diprotodontia</taxon>
        <taxon>Vombatidae</taxon>
        <taxon>Vombatus</taxon>
    </lineage>
</organism>
<feature type="compositionally biased region" description="Basic and acidic residues" evidence="10">
    <location>
        <begin position="1730"/>
        <end position="1740"/>
    </location>
</feature>
<name>A0A4X2LT00_VOMUR</name>
<dbReference type="Pfam" id="PF12166">
    <property type="entry name" value="Piezo_cap"/>
    <property type="match status" value="1"/>
</dbReference>
<feature type="domain" description="Piezo TM25-28" evidence="13">
    <location>
        <begin position="986"/>
        <end position="1219"/>
    </location>
</feature>
<evidence type="ECO:0000259" key="15">
    <source>
        <dbReference type="Pfam" id="PF24871"/>
    </source>
</evidence>
<evidence type="ECO:0000259" key="14">
    <source>
        <dbReference type="Pfam" id="PF23188"/>
    </source>
</evidence>
<feature type="transmembrane region" description="Helical" evidence="11">
    <location>
        <begin position="1999"/>
        <end position="2023"/>
    </location>
</feature>
<feature type="region of interest" description="Disordered" evidence="10">
    <location>
        <begin position="1"/>
        <end position="25"/>
    </location>
</feature>
<evidence type="ECO:0000259" key="16">
    <source>
        <dbReference type="Pfam" id="PF24874"/>
    </source>
</evidence>
<evidence type="ECO:0000256" key="7">
    <source>
        <dbReference type="ARBA" id="ARBA00023065"/>
    </source>
</evidence>
<dbReference type="GO" id="GO:0008381">
    <property type="term" value="F:mechanosensitive monoatomic ion channel activity"/>
    <property type="evidence" value="ECO:0007669"/>
    <property type="project" value="InterPro"/>
</dbReference>
<dbReference type="Pfam" id="PF24874">
    <property type="entry name" value="Piezo_THU9_anchor"/>
    <property type="match status" value="1"/>
</dbReference>
<feature type="transmembrane region" description="Helical" evidence="11">
    <location>
        <begin position="291"/>
        <end position="308"/>
    </location>
</feature>
<feature type="transmembrane region" description="Helical" evidence="11">
    <location>
        <begin position="699"/>
        <end position="717"/>
    </location>
</feature>
<dbReference type="GeneTree" id="ENSGT00940000157348"/>
<evidence type="ECO:0000259" key="13">
    <source>
        <dbReference type="Pfam" id="PF15917"/>
    </source>
</evidence>
<keyword evidence="18" id="KW-1185">Reference proteome</keyword>
<feature type="transmembrane region" description="Helical" evidence="11">
    <location>
        <begin position="430"/>
        <end position="450"/>
    </location>
</feature>
<feature type="transmembrane region" description="Helical" evidence="11">
    <location>
        <begin position="1010"/>
        <end position="1043"/>
    </location>
</feature>
<feature type="transmembrane region" description="Helical" evidence="11">
    <location>
        <begin position="165"/>
        <end position="185"/>
    </location>
</feature>
<feature type="transmembrane region" description="Helical" evidence="11">
    <location>
        <begin position="1609"/>
        <end position="1628"/>
    </location>
</feature>
<dbReference type="GO" id="GO:0005886">
    <property type="term" value="C:plasma membrane"/>
    <property type="evidence" value="ECO:0007669"/>
    <property type="project" value="UniProtKB-SubCell"/>
</dbReference>
<reference evidence="17" key="3">
    <citation type="submission" date="2025-09" db="UniProtKB">
        <authorList>
            <consortium name="Ensembl"/>
        </authorList>
    </citation>
    <scope>IDENTIFICATION</scope>
</reference>
<feature type="transmembrane region" description="Helical" evidence="11">
    <location>
        <begin position="1786"/>
        <end position="1809"/>
    </location>
</feature>
<feature type="transmembrane region" description="Helical" evidence="11">
    <location>
        <begin position="1092"/>
        <end position="1109"/>
    </location>
</feature>
<evidence type="ECO:0000313" key="18">
    <source>
        <dbReference type="Proteomes" id="UP000314987"/>
    </source>
</evidence>